<evidence type="ECO:0000313" key="3">
    <source>
        <dbReference type="Proteomes" id="UP000001075"/>
    </source>
</evidence>
<protein>
    <submittedName>
        <fullName evidence="2">Uncharacterized protein</fullName>
    </submittedName>
</protein>
<accession>G3I7B8</accession>
<reference evidence="3" key="1">
    <citation type="journal article" date="2011" name="Nat. Biotechnol.">
        <title>The genomic sequence of the Chinese hamster ovary (CHO)-K1 cell line.</title>
        <authorList>
            <person name="Xu X."/>
            <person name="Nagarajan H."/>
            <person name="Lewis N.E."/>
            <person name="Pan S."/>
            <person name="Cai Z."/>
            <person name="Liu X."/>
            <person name="Chen W."/>
            <person name="Xie M."/>
            <person name="Wang W."/>
            <person name="Hammond S."/>
            <person name="Andersen M.R."/>
            <person name="Neff N."/>
            <person name="Passarelli B."/>
            <person name="Koh W."/>
            <person name="Fan H.C."/>
            <person name="Wang J."/>
            <person name="Gui Y."/>
            <person name="Lee K.H."/>
            <person name="Betenbaugh M.J."/>
            <person name="Quake S.R."/>
            <person name="Famili I."/>
            <person name="Palsson B.O."/>
            <person name="Wang J."/>
        </authorList>
    </citation>
    <scope>NUCLEOTIDE SEQUENCE [LARGE SCALE GENOMIC DNA]</scope>
    <source>
        <strain evidence="3">CHO K1 cell line</strain>
    </source>
</reference>
<feature type="region of interest" description="Disordered" evidence="1">
    <location>
        <begin position="99"/>
        <end position="121"/>
    </location>
</feature>
<organism evidence="2 3">
    <name type="scientific">Cricetulus griseus</name>
    <name type="common">Chinese hamster</name>
    <name type="synonym">Cricetulus barabensis griseus</name>
    <dbReference type="NCBI Taxonomy" id="10029"/>
    <lineage>
        <taxon>Eukaryota</taxon>
        <taxon>Metazoa</taxon>
        <taxon>Chordata</taxon>
        <taxon>Craniata</taxon>
        <taxon>Vertebrata</taxon>
        <taxon>Euteleostomi</taxon>
        <taxon>Mammalia</taxon>
        <taxon>Eutheria</taxon>
        <taxon>Euarchontoglires</taxon>
        <taxon>Glires</taxon>
        <taxon>Rodentia</taxon>
        <taxon>Myomorpha</taxon>
        <taxon>Muroidea</taxon>
        <taxon>Cricetidae</taxon>
        <taxon>Cricetinae</taxon>
        <taxon>Cricetulus</taxon>
    </lineage>
</organism>
<sequence>MPSGPVSDAARHFTAHWSRVTVTKRVDPPPDTPDGRLGCQEDDTGRLDIGAPTRAAVLLPIRPQQRVPQAPWACSQEPSWAIRLSPVSVLAPPARVRLQPASDGTEARTLQPVAPGSSLPV</sequence>
<proteinExistence type="predicted"/>
<gene>
    <name evidence="2" type="ORF">I79_019405</name>
</gene>
<evidence type="ECO:0000256" key="1">
    <source>
        <dbReference type="SAM" id="MobiDB-lite"/>
    </source>
</evidence>
<name>G3I7B8_CRIGR</name>
<dbReference type="AlphaFoldDB" id="G3I7B8"/>
<dbReference type="Proteomes" id="UP000001075">
    <property type="component" value="Unassembled WGS sequence"/>
</dbReference>
<feature type="region of interest" description="Disordered" evidence="1">
    <location>
        <begin position="20"/>
        <end position="46"/>
    </location>
</feature>
<dbReference type="InParanoid" id="G3I7B8"/>
<dbReference type="EMBL" id="JH001420">
    <property type="protein sequence ID" value="EGW07701.1"/>
    <property type="molecule type" value="Genomic_DNA"/>
</dbReference>
<evidence type="ECO:0000313" key="2">
    <source>
        <dbReference type="EMBL" id="EGW07701.1"/>
    </source>
</evidence>